<sequence length="130" mass="15287">MSKLIVIFYSFLILVQSFNINLEDFSKFNALLEHAHYHQDMYGDNIFEFISEHYGAQMVSHESKHEEHEGLPFKDEHHVFTHINTVFTLFSTIAFTVHAQVLTEIPLNFFYKESISLFEKPSVFQPPQFA</sequence>
<evidence type="ECO:0000313" key="1">
    <source>
        <dbReference type="EMBL" id="MFB9056042.1"/>
    </source>
</evidence>
<comment type="caution">
    <text evidence="1">The sequence shown here is derived from an EMBL/GenBank/DDBJ whole genome shotgun (WGS) entry which is preliminary data.</text>
</comment>
<gene>
    <name evidence="1" type="ORF">ACFFU9_04735</name>
</gene>
<reference evidence="1 2" key="1">
    <citation type="submission" date="2024-09" db="EMBL/GenBank/DDBJ databases">
        <authorList>
            <person name="Sun Q."/>
            <person name="Mori K."/>
        </authorList>
    </citation>
    <scope>NUCLEOTIDE SEQUENCE [LARGE SCALE GENOMIC DNA]</scope>
    <source>
        <strain evidence="1 2">CECT 8622</strain>
    </source>
</reference>
<dbReference type="Proteomes" id="UP001589585">
    <property type="component" value="Unassembled WGS sequence"/>
</dbReference>
<keyword evidence="2" id="KW-1185">Reference proteome</keyword>
<accession>A0ABV5F9C3</accession>
<dbReference type="EMBL" id="JBHMFC010000013">
    <property type="protein sequence ID" value="MFB9056042.1"/>
    <property type="molecule type" value="Genomic_DNA"/>
</dbReference>
<evidence type="ECO:0000313" key="2">
    <source>
        <dbReference type="Proteomes" id="UP001589585"/>
    </source>
</evidence>
<organism evidence="1 2">
    <name type="scientific">Mariniflexile ostreae</name>
    <dbReference type="NCBI Taxonomy" id="1520892"/>
    <lineage>
        <taxon>Bacteria</taxon>
        <taxon>Pseudomonadati</taxon>
        <taxon>Bacteroidota</taxon>
        <taxon>Flavobacteriia</taxon>
        <taxon>Flavobacteriales</taxon>
        <taxon>Flavobacteriaceae</taxon>
        <taxon>Mariniflexile</taxon>
    </lineage>
</organism>
<dbReference type="RefSeq" id="WP_379860234.1">
    <property type="nucleotide sequence ID" value="NZ_JBHMFC010000013.1"/>
</dbReference>
<proteinExistence type="predicted"/>
<protein>
    <submittedName>
        <fullName evidence="1">Uncharacterized protein</fullName>
    </submittedName>
</protein>
<name>A0ABV5F9C3_9FLAO</name>